<evidence type="ECO:0000313" key="1">
    <source>
        <dbReference type="EMBL" id="JAH24391.1"/>
    </source>
</evidence>
<sequence length="68" mass="7909">MVVLAEVVIMEFNQRLDCLLHRAHLDQGHLTILLEELESLDQSTRACKQRLQVIFNNCWWDVGEVQGC</sequence>
<reference evidence="1" key="1">
    <citation type="submission" date="2014-11" db="EMBL/GenBank/DDBJ databases">
        <authorList>
            <person name="Amaro Gonzalez C."/>
        </authorList>
    </citation>
    <scope>NUCLEOTIDE SEQUENCE</scope>
</reference>
<protein>
    <submittedName>
        <fullName evidence="1">Uncharacterized protein</fullName>
    </submittedName>
</protein>
<organism evidence="1">
    <name type="scientific">Anguilla anguilla</name>
    <name type="common">European freshwater eel</name>
    <name type="synonym">Muraena anguilla</name>
    <dbReference type="NCBI Taxonomy" id="7936"/>
    <lineage>
        <taxon>Eukaryota</taxon>
        <taxon>Metazoa</taxon>
        <taxon>Chordata</taxon>
        <taxon>Craniata</taxon>
        <taxon>Vertebrata</taxon>
        <taxon>Euteleostomi</taxon>
        <taxon>Actinopterygii</taxon>
        <taxon>Neopterygii</taxon>
        <taxon>Teleostei</taxon>
        <taxon>Anguilliformes</taxon>
        <taxon>Anguillidae</taxon>
        <taxon>Anguilla</taxon>
    </lineage>
</organism>
<name>A0A0E9R5G9_ANGAN</name>
<proteinExistence type="predicted"/>
<accession>A0A0E9R5G9</accession>
<reference evidence="1" key="2">
    <citation type="journal article" date="2015" name="Fish Shellfish Immunol.">
        <title>Early steps in the European eel (Anguilla anguilla)-Vibrio vulnificus interaction in the gills: Role of the RtxA13 toxin.</title>
        <authorList>
            <person name="Callol A."/>
            <person name="Pajuelo D."/>
            <person name="Ebbesson L."/>
            <person name="Teles M."/>
            <person name="MacKenzie S."/>
            <person name="Amaro C."/>
        </authorList>
    </citation>
    <scope>NUCLEOTIDE SEQUENCE</scope>
</reference>
<dbReference type="AlphaFoldDB" id="A0A0E9R5G9"/>
<dbReference type="EMBL" id="GBXM01084186">
    <property type="protein sequence ID" value="JAH24391.1"/>
    <property type="molecule type" value="Transcribed_RNA"/>
</dbReference>